<dbReference type="AlphaFoldDB" id="A0AAV6GEP4"/>
<protein>
    <submittedName>
        <fullName evidence="2">Uncharacterized protein</fullName>
    </submittedName>
</protein>
<accession>A0AAV6GEP4</accession>
<gene>
    <name evidence="2" type="ORF">AALO_G00171560</name>
</gene>
<name>A0AAV6GEP4_9TELE</name>
<evidence type="ECO:0000313" key="2">
    <source>
        <dbReference type="EMBL" id="KAG5272994.1"/>
    </source>
</evidence>
<reference evidence="2" key="1">
    <citation type="submission" date="2020-10" db="EMBL/GenBank/DDBJ databases">
        <title>Chromosome-scale genome assembly of the Allis shad, Alosa alosa.</title>
        <authorList>
            <person name="Margot Z."/>
            <person name="Christophe K."/>
            <person name="Cabau C."/>
            <person name="Louis A."/>
            <person name="Berthelot C."/>
            <person name="Parey E."/>
            <person name="Roest Crollius H."/>
            <person name="Montfort J."/>
            <person name="Robinson-Rechavi M."/>
            <person name="Bucao C."/>
            <person name="Bouchez O."/>
            <person name="Gislard M."/>
            <person name="Lluch J."/>
            <person name="Milhes M."/>
            <person name="Lampietro C."/>
            <person name="Lopez Roques C."/>
            <person name="Donnadieu C."/>
            <person name="Braasch I."/>
            <person name="Desvignes T."/>
            <person name="Postlethwait J."/>
            <person name="Bobe J."/>
            <person name="Guiguen Y."/>
        </authorList>
    </citation>
    <scope>NUCLEOTIDE SEQUENCE</scope>
    <source>
        <strain evidence="2">M-15738</strain>
        <tissue evidence="2">Blood</tissue>
    </source>
</reference>
<feature type="region of interest" description="Disordered" evidence="1">
    <location>
        <begin position="1"/>
        <end position="36"/>
    </location>
</feature>
<sequence>MSLPPPPAYESTPHRQPAHCSELDGSIVTPATSSWDPVEAEVTHHTEGGGSAMETEMRAIRTTITHMVQRMDAFEEKMDELLMLKELPVTSLCSNR</sequence>
<organism evidence="2 3">
    <name type="scientific">Alosa alosa</name>
    <name type="common">allis shad</name>
    <dbReference type="NCBI Taxonomy" id="278164"/>
    <lineage>
        <taxon>Eukaryota</taxon>
        <taxon>Metazoa</taxon>
        <taxon>Chordata</taxon>
        <taxon>Craniata</taxon>
        <taxon>Vertebrata</taxon>
        <taxon>Euteleostomi</taxon>
        <taxon>Actinopterygii</taxon>
        <taxon>Neopterygii</taxon>
        <taxon>Teleostei</taxon>
        <taxon>Clupei</taxon>
        <taxon>Clupeiformes</taxon>
        <taxon>Clupeoidei</taxon>
        <taxon>Clupeidae</taxon>
        <taxon>Alosa</taxon>
    </lineage>
</organism>
<dbReference type="EMBL" id="JADWDJ010000012">
    <property type="protein sequence ID" value="KAG5272994.1"/>
    <property type="molecule type" value="Genomic_DNA"/>
</dbReference>
<comment type="caution">
    <text evidence="2">The sequence shown here is derived from an EMBL/GenBank/DDBJ whole genome shotgun (WGS) entry which is preliminary data.</text>
</comment>
<keyword evidence="3" id="KW-1185">Reference proteome</keyword>
<evidence type="ECO:0000313" key="3">
    <source>
        <dbReference type="Proteomes" id="UP000823561"/>
    </source>
</evidence>
<dbReference type="Proteomes" id="UP000823561">
    <property type="component" value="Chromosome 12"/>
</dbReference>
<evidence type="ECO:0000256" key="1">
    <source>
        <dbReference type="SAM" id="MobiDB-lite"/>
    </source>
</evidence>
<proteinExistence type="predicted"/>